<dbReference type="Pfam" id="PF00005">
    <property type="entry name" value="ABC_tran"/>
    <property type="match status" value="1"/>
</dbReference>
<name>A0ABY2E5E3_9MICO</name>
<dbReference type="InterPro" id="IPR027417">
    <property type="entry name" value="P-loop_NTPase"/>
</dbReference>
<dbReference type="PANTHER" id="PTHR43335">
    <property type="entry name" value="ABC TRANSPORTER, ATP-BINDING PROTEIN"/>
    <property type="match status" value="1"/>
</dbReference>
<dbReference type="PROSITE" id="PS50893">
    <property type="entry name" value="ABC_TRANSPORTER_2"/>
    <property type="match status" value="1"/>
</dbReference>
<proteinExistence type="inferred from homology"/>
<dbReference type="PANTHER" id="PTHR43335:SF4">
    <property type="entry name" value="ABC TRANSPORTER, ATP-BINDING PROTEIN"/>
    <property type="match status" value="1"/>
</dbReference>
<dbReference type="EMBL" id="SMNA01000003">
    <property type="protein sequence ID" value="TDE95789.1"/>
    <property type="molecule type" value="Genomic_DNA"/>
</dbReference>
<dbReference type="GO" id="GO:0005524">
    <property type="term" value="F:ATP binding"/>
    <property type="evidence" value="ECO:0007669"/>
    <property type="project" value="UniProtKB-KW"/>
</dbReference>
<evidence type="ECO:0000256" key="2">
    <source>
        <dbReference type="ARBA" id="ARBA00022448"/>
    </source>
</evidence>
<sequence length="309" mass="32646">MIEIDGLSKCFGKARAVDDLTVTIRPGLVTGFLGPNGAGKSTTMRMILGLDRPSAGRAHIDGHRYEELADPLRTVGAVLDARAGHPGQSARSHLLGVARSNGLARNRVTDVLETVGLEDVAAKRIGTFSLGMTQRLGIARALLGDPSVLLLDEPVNGLDPDGVLWIRGVMRTLAAEGRTVLVSSHLLSEMQDTADHLVIISRGRLVADESMSALLARRSAGAATVRSPHGPALATVLENAGMSVTIGADSVLQVTGADLDVIGTLAFDHGHRVDELTFRRPSLEEVYFDLTGAELEYTGRPIRTAVVAA</sequence>
<keyword evidence="3" id="KW-0547">Nucleotide-binding</keyword>
<dbReference type="InterPro" id="IPR003593">
    <property type="entry name" value="AAA+_ATPase"/>
</dbReference>
<organism evidence="6 7">
    <name type="scientific">Occultella glacieicola</name>
    <dbReference type="NCBI Taxonomy" id="2518684"/>
    <lineage>
        <taxon>Bacteria</taxon>
        <taxon>Bacillati</taxon>
        <taxon>Actinomycetota</taxon>
        <taxon>Actinomycetes</taxon>
        <taxon>Micrococcales</taxon>
        <taxon>Ruaniaceae</taxon>
        <taxon>Occultella</taxon>
    </lineage>
</organism>
<keyword evidence="2" id="KW-0813">Transport</keyword>
<gene>
    <name evidence="6" type="ORF">EXU48_05870</name>
</gene>
<reference evidence="6 7" key="1">
    <citation type="submission" date="2019-03" db="EMBL/GenBank/DDBJ databases">
        <title>Genomic features of bacteria from cold environments.</title>
        <authorList>
            <person name="Shen L."/>
        </authorList>
    </citation>
    <scope>NUCLEOTIDE SEQUENCE [LARGE SCALE GENOMIC DNA]</scope>
    <source>
        <strain evidence="7">T3246-1</strain>
    </source>
</reference>
<evidence type="ECO:0000256" key="3">
    <source>
        <dbReference type="ARBA" id="ARBA00022741"/>
    </source>
</evidence>
<dbReference type="Proteomes" id="UP000504882">
    <property type="component" value="Unassembled WGS sequence"/>
</dbReference>
<dbReference type="RefSeq" id="WP_133106718.1">
    <property type="nucleotide sequence ID" value="NZ_SMNA01000003.1"/>
</dbReference>
<keyword evidence="4 6" id="KW-0067">ATP-binding</keyword>
<evidence type="ECO:0000259" key="5">
    <source>
        <dbReference type="PROSITE" id="PS50893"/>
    </source>
</evidence>
<dbReference type="Gene3D" id="3.40.50.300">
    <property type="entry name" value="P-loop containing nucleotide triphosphate hydrolases"/>
    <property type="match status" value="1"/>
</dbReference>
<dbReference type="InterPro" id="IPR003439">
    <property type="entry name" value="ABC_transporter-like_ATP-bd"/>
</dbReference>
<comment type="caution">
    <text evidence="6">The sequence shown here is derived from an EMBL/GenBank/DDBJ whole genome shotgun (WGS) entry which is preliminary data.</text>
</comment>
<evidence type="ECO:0000313" key="6">
    <source>
        <dbReference type="EMBL" id="TDE95789.1"/>
    </source>
</evidence>
<dbReference type="SUPFAM" id="SSF52540">
    <property type="entry name" value="P-loop containing nucleoside triphosphate hydrolases"/>
    <property type="match status" value="1"/>
</dbReference>
<evidence type="ECO:0000256" key="1">
    <source>
        <dbReference type="ARBA" id="ARBA00005417"/>
    </source>
</evidence>
<protein>
    <submittedName>
        <fullName evidence="6">ATP-binding cassette domain-containing protein</fullName>
    </submittedName>
</protein>
<evidence type="ECO:0000256" key="4">
    <source>
        <dbReference type="ARBA" id="ARBA00022840"/>
    </source>
</evidence>
<comment type="similarity">
    <text evidence="1">Belongs to the ABC transporter superfamily.</text>
</comment>
<keyword evidence="7" id="KW-1185">Reference proteome</keyword>
<accession>A0ABY2E5E3</accession>
<feature type="domain" description="ABC transporter" evidence="5">
    <location>
        <begin position="2"/>
        <end position="227"/>
    </location>
</feature>
<dbReference type="SMART" id="SM00382">
    <property type="entry name" value="AAA"/>
    <property type="match status" value="1"/>
</dbReference>
<evidence type="ECO:0000313" key="7">
    <source>
        <dbReference type="Proteomes" id="UP000504882"/>
    </source>
</evidence>